<dbReference type="Pfam" id="PF03600">
    <property type="entry name" value="CitMHS"/>
    <property type="match status" value="1"/>
</dbReference>
<evidence type="ECO:0000256" key="1">
    <source>
        <dbReference type="ARBA" id="ARBA00004141"/>
    </source>
</evidence>
<feature type="transmembrane region" description="Helical" evidence="7">
    <location>
        <begin position="136"/>
        <end position="160"/>
    </location>
</feature>
<keyword evidence="3 7" id="KW-0812">Transmembrane</keyword>
<keyword evidence="5 7" id="KW-1133">Transmembrane helix</keyword>
<dbReference type="GO" id="GO:0055085">
    <property type="term" value="P:transmembrane transport"/>
    <property type="evidence" value="ECO:0007669"/>
    <property type="project" value="InterPro"/>
</dbReference>
<evidence type="ECO:0000256" key="6">
    <source>
        <dbReference type="ARBA" id="ARBA00023136"/>
    </source>
</evidence>
<feature type="domain" description="Citrate transporter-like" evidence="8">
    <location>
        <begin position="15"/>
        <end position="465"/>
    </location>
</feature>
<dbReference type="SUPFAM" id="SSF116726">
    <property type="entry name" value="TrkA C-terminal domain-like"/>
    <property type="match status" value="1"/>
</dbReference>
<evidence type="ECO:0000259" key="8">
    <source>
        <dbReference type="Pfam" id="PF03600"/>
    </source>
</evidence>
<feature type="transmembrane region" description="Helical" evidence="7">
    <location>
        <begin position="372"/>
        <end position="395"/>
    </location>
</feature>
<feature type="transmembrane region" description="Helical" evidence="7">
    <location>
        <begin position="91"/>
        <end position="124"/>
    </location>
</feature>
<name>A0A4V1R2R4_9MICO</name>
<reference evidence="10 11" key="1">
    <citation type="submission" date="2019-01" db="EMBL/GenBank/DDBJ databases">
        <title>Agromyces.</title>
        <authorList>
            <person name="Li J."/>
        </authorList>
    </citation>
    <scope>NUCLEOTIDE SEQUENCE [LARGE SCALE GENOMIC DNA]</scope>
    <source>
        <strain evidence="10 11">DSM 23870</strain>
    </source>
</reference>
<gene>
    <name evidence="9" type="ORF">BJ972_002264</name>
    <name evidence="10" type="ORF">ESP50_02440</name>
</gene>
<evidence type="ECO:0000256" key="3">
    <source>
        <dbReference type="ARBA" id="ARBA00022692"/>
    </source>
</evidence>
<evidence type="ECO:0000313" key="10">
    <source>
        <dbReference type="EMBL" id="RXZ88066.1"/>
    </source>
</evidence>
<evidence type="ECO:0000313" key="12">
    <source>
        <dbReference type="Proteomes" id="UP000581087"/>
    </source>
</evidence>
<keyword evidence="11" id="KW-1185">Reference proteome</keyword>
<evidence type="ECO:0000256" key="5">
    <source>
        <dbReference type="ARBA" id="ARBA00022989"/>
    </source>
</evidence>
<dbReference type="AlphaFoldDB" id="A0A4V1R2R4"/>
<dbReference type="InterPro" id="IPR051679">
    <property type="entry name" value="DASS-Related_Transporters"/>
</dbReference>
<dbReference type="PANTHER" id="PTHR43652">
    <property type="entry name" value="BASIC AMINO ACID ANTIPORTER YFCC-RELATED"/>
    <property type="match status" value="1"/>
</dbReference>
<keyword evidence="2" id="KW-0813">Transport</keyword>
<dbReference type="Proteomes" id="UP000292686">
    <property type="component" value="Unassembled WGS sequence"/>
</dbReference>
<dbReference type="GO" id="GO:0006813">
    <property type="term" value="P:potassium ion transport"/>
    <property type="evidence" value="ECO:0007669"/>
    <property type="project" value="InterPro"/>
</dbReference>
<dbReference type="InterPro" id="IPR004680">
    <property type="entry name" value="Cit_transptr-like_dom"/>
</dbReference>
<comment type="subcellular location">
    <subcellularLocation>
        <location evidence="1">Membrane</location>
        <topology evidence="1">Multi-pass membrane protein</topology>
    </subcellularLocation>
</comment>
<comment type="caution">
    <text evidence="10">The sequence shown here is derived from an EMBL/GenBank/DDBJ whole genome shotgun (WGS) entry which is preliminary data.</text>
</comment>
<organism evidence="10 11">
    <name type="scientific">Agromyces atrinae</name>
    <dbReference type="NCBI Taxonomy" id="592376"/>
    <lineage>
        <taxon>Bacteria</taxon>
        <taxon>Bacillati</taxon>
        <taxon>Actinomycetota</taxon>
        <taxon>Actinomycetes</taxon>
        <taxon>Micrococcales</taxon>
        <taxon>Microbacteriaceae</taxon>
        <taxon>Agromyces</taxon>
    </lineage>
</organism>
<proteinExistence type="predicted"/>
<dbReference type="RefSeq" id="WP_129172329.1">
    <property type="nucleotide sequence ID" value="NZ_JACCBI010000001.1"/>
</dbReference>
<evidence type="ECO:0000256" key="7">
    <source>
        <dbReference type="SAM" id="Phobius"/>
    </source>
</evidence>
<feature type="transmembrane region" description="Helical" evidence="7">
    <location>
        <begin position="172"/>
        <end position="195"/>
    </location>
</feature>
<dbReference type="EMBL" id="JACCBI010000001">
    <property type="protein sequence ID" value="NYD67745.1"/>
    <property type="molecule type" value="Genomic_DNA"/>
</dbReference>
<accession>A0A4V1R2R4</accession>
<feature type="transmembrane region" description="Helical" evidence="7">
    <location>
        <begin position="415"/>
        <end position="441"/>
    </location>
</feature>
<feature type="transmembrane region" description="Helical" evidence="7">
    <location>
        <begin position="453"/>
        <end position="476"/>
    </location>
</feature>
<feature type="transmembrane region" description="Helical" evidence="7">
    <location>
        <begin position="496"/>
        <end position="516"/>
    </location>
</feature>
<dbReference type="Proteomes" id="UP000581087">
    <property type="component" value="Unassembled WGS sequence"/>
</dbReference>
<keyword evidence="6 7" id="KW-0472">Membrane</keyword>
<feature type="transmembrane region" description="Helical" evidence="7">
    <location>
        <begin position="329"/>
        <end position="360"/>
    </location>
</feature>
<sequence>MDPIATTLVILGLAIVAFLSNRVSIGVVALGVAVALWATGVLTLGEAFAGFGDPTVIFIAALFVVSEALDATGVTTWVAQKVLGGAGTSKAKLLLFLMILVAGLTALISVNGAVAALVPVVVVVATRSGLSPSKLLLPLAFAAHAGSMLALTGTPVNILVSAGARDAGERPFGFFEFALVGVPLVVGTLLITMLFGERLLPKRTPSVLGTDLSDHASTLRETYDLATSSIPVIGAERGVSEVVIPPRSPLIGLDVFPGMCTPSGDLVILAARRAGEPVDGKSLQAGDSLLLQGTWSDLERHTLGHDVLVVDAPDAVRRTVPLGHGAKRAIGILVVMVALLATGLVPAAVAALLAAMAIVVSGVLKPAQVYRAISWQTVVLVAGMIPLSTAFMTTGAADLIADGLLDAIGDSGPQLALLAICVLTMILGQMISNTATVLIMIPVALSVAATYEVSALPFMMALTVAGAAAFLTPIATPANTMVFAPGGYRFGDYWKLGLPLLLFFLVIAVFYVPLIWPF</sequence>
<evidence type="ECO:0000256" key="4">
    <source>
        <dbReference type="ARBA" id="ARBA00022737"/>
    </source>
</evidence>
<evidence type="ECO:0000313" key="11">
    <source>
        <dbReference type="Proteomes" id="UP000292686"/>
    </source>
</evidence>
<dbReference type="EMBL" id="SDPM01000001">
    <property type="protein sequence ID" value="RXZ88066.1"/>
    <property type="molecule type" value="Genomic_DNA"/>
</dbReference>
<protein>
    <submittedName>
        <fullName evidence="9">Di/tricarboxylate transporter</fullName>
    </submittedName>
    <submittedName>
        <fullName evidence="10">SLC13/DASS family transporter</fullName>
    </submittedName>
</protein>
<feature type="transmembrane region" description="Helical" evidence="7">
    <location>
        <begin position="55"/>
        <end position="79"/>
    </location>
</feature>
<evidence type="ECO:0000313" key="9">
    <source>
        <dbReference type="EMBL" id="NYD67745.1"/>
    </source>
</evidence>
<evidence type="ECO:0000256" key="2">
    <source>
        <dbReference type="ARBA" id="ARBA00022448"/>
    </source>
</evidence>
<dbReference type="InterPro" id="IPR036721">
    <property type="entry name" value="RCK_C_sf"/>
</dbReference>
<keyword evidence="4" id="KW-0677">Repeat</keyword>
<dbReference type="OrthoDB" id="9809303at2"/>
<reference evidence="9 12" key="2">
    <citation type="submission" date="2020-07" db="EMBL/GenBank/DDBJ databases">
        <title>Sequencing the genomes of 1000 actinobacteria strains.</title>
        <authorList>
            <person name="Klenk H.-P."/>
        </authorList>
    </citation>
    <scope>NUCLEOTIDE SEQUENCE [LARGE SCALE GENOMIC DNA]</scope>
    <source>
        <strain evidence="9 12">DSM 23870</strain>
    </source>
</reference>
<dbReference type="GO" id="GO:0005886">
    <property type="term" value="C:plasma membrane"/>
    <property type="evidence" value="ECO:0007669"/>
    <property type="project" value="TreeGrafter"/>
</dbReference>
<dbReference type="PANTHER" id="PTHR43652:SF1">
    <property type="entry name" value="RESPONSE REGULATOR"/>
    <property type="match status" value="1"/>
</dbReference>